<dbReference type="CDD" id="cd00175">
    <property type="entry name" value="SNc"/>
    <property type="match status" value="1"/>
</dbReference>
<dbReference type="InterPro" id="IPR016035">
    <property type="entry name" value="Acyl_Trfase/lysoPLipase"/>
</dbReference>
<dbReference type="PROSITE" id="PS50304">
    <property type="entry name" value="TUDOR"/>
    <property type="match status" value="1"/>
</dbReference>
<dbReference type="SUPFAM" id="SSF50199">
    <property type="entry name" value="Staphylococcal nuclease"/>
    <property type="match status" value="5"/>
</dbReference>
<evidence type="ECO:0000256" key="3">
    <source>
        <dbReference type="SAM" id="MobiDB-lite"/>
    </source>
</evidence>
<evidence type="ECO:0000313" key="8">
    <source>
        <dbReference type="EMBL" id="KAJ2678377.1"/>
    </source>
</evidence>
<evidence type="ECO:0000256" key="4">
    <source>
        <dbReference type="SAM" id="Phobius"/>
    </source>
</evidence>
<dbReference type="Gene3D" id="2.40.50.90">
    <property type="match status" value="5"/>
</dbReference>
<feature type="compositionally biased region" description="Polar residues" evidence="3">
    <location>
        <begin position="128"/>
        <end position="143"/>
    </location>
</feature>
<proteinExistence type="predicted"/>
<feature type="region of interest" description="Disordered" evidence="3">
    <location>
        <begin position="100"/>
        <end position="143"/>
    </location>
</feature>
<feature type="compositionally biased region" description="Basic residues" evidence="3">
    <location>
        <begin position="107"/>
        <end position="127"/>
    </location>
</feature>
<gene>
    <name evidence="8" type="ORF">GGI25_002362</name>
</gene>
<dbReference type="PANTHER" id="PTHR12302:SF2">
    <property type="entry name" value="STAPHYLOCOCCAL NUCLEASE DOMAIN-CONTAINING PROTEIN 1"/>
    <property type="match status" value="1"/>
</dbReference>
<dbReference type="InterPro" id="IPR002641">
    <property type="entry name" value="PNPLA_dom"/>
</dbReference>
<feature type="domain" description="TNase-like" evidence="6">
    <location>
        <begin position="910"/>
        <end position="1062"/>
    </location>
</feature>
<name>A0A9W8GA75_9FUNG</name>
<evidence type="ECO:0008006" key="10">
    <source>
        <dbReference type="Google" id="ProtNLM"/>
    </source>
</evidence>
<feature type="region of interest" description="Disordered" evidence="3">
    <location>
        <begin position="1551"/>
        <end position="1574"/>
    </location>
</feature>
<dbReference type="InterPro" id="IPR016071">
    <property type="entry name" value="Staphylococal_nuclease_OB-fold"/>
</dbReference>
<dbReference type="GO" id="GO:0004518">
    <property type="term" value="F:nuclease activity"/>
    <property type="evidence" value="ECO:0007669"/>
    <property type="project" value="TreeGrafter"/>
</dbReference>
<dbReference type="Pfam" id="PF00565">
    <property type="entry name" value="SNase"/>
    <property type="match status" value="4"/>
</dbReference>
<keyword evidence="4" id="KW-1133">Transmembrane helix</keyword>
<sequence>MSNKNSDWESYLFSPPPWPYEDNDSDAPAAHLTHTNYGYNVRELDSMPVQAGYEHPIAGLNSEGMSKRQAKQYYSQYEVFRNVMLDKNWASLNEYVQHNTDDDCKSSRPHRTAASFRHRKRSGHIPRRNSTLSPSQRYSPYSNEQMDGIRLPQMCDSQRHRSSSESTKTAVSSGYSTDMSSDVDISESSDDNIDIPKVAEAAIQTAKAKAKARLNSASLGRSFMVLRAPLIGVVLFVITLELITYFAIRYMVRLYEDVLIWRGRRGLIFAHLCHTKSYQEYMNYARLLDAKLGIKLSESSIHSRYCDSKLLERITQTLRRSRGRIEKLQKGDRNIGFKQGSAGSDSSSADEAYEATISLCDLLRQGPLKANAGGWENREVWSRAYSGTDYVIDKYIEEVVISVDCVRNSSYLPAAEKLAFFRQAAKQQGRTALCLSGGAAMGWKHLGVARCLLDEARLPRVISGTSAGALVAAMLATHTDDELRVVLRPEIFKYMTACQGSVPEKLMRWLIHGHYFDAVEWVPRAQVFTRGNLTFLEAFQRTGKILNIPCTPIGHKYSPPKLMNYISAPNVIIWSAVMASACIPGVMQPMVLLMKTRNGTIKPYIDSGALWRDGSFRNDIPSADLRASFNVKSTVVSQVNPHIALFFYDRDGSIGQPPARRYSSVWRGGFILSAIEHALKLDIRKWLRLLSDLNLIPLMLNQDWTYVWLQKFDGNITIIPKWRFTEYFKLLLDPTLDSLTQSMDAGKRATWPKLKIIKMRQKVEDAITAGWLESYYACIRNGQQAQSLPPRLALAAARMGQSMDYDALNYGELADDKTALRALCSLRARSSSPTLVHLPIADHVLRRTGTALARSRQKRSTAYILGFASVGQRTKKPYTQLAIQGGVAETTYPHVDHFSSLEDVWTAMVQLQSATVKLALSGDSLVLRGAQRGNQPPPERTLGLAYVAAPHLGNQKKSIADEPFALEAREYLRRRVAGKAVKFVIRYKTNSGREYGSVYTGPDLRSDDISFKLVHEGWAKVSDQARGKLNRSDIDPEDANLIEQLIEEEAVARNGKRGMWDTKAKPSRPRLTTFDEDAGKFLDQHKGRELRATIEQVRDAATMRVTLHLPTAHQSITLMLAGVKAPVVRTNLPGQPDFAEPFGEEAKFHVEVRLLHQDVKVCLEALPQGTTAAANGTFVGNIIHPAGNISEWLVASAYAKVADWSVSYAEGGPTKLRQLERAAKQKRARIWQGFEAPVSGHVESKSFEATVVRIVNGDTIIVHDEARSVDREFQLSSIRQPRMSDPDQAGYAEQAREALRRLCIGKPVDVTIDYHKPAQDSFKARDCATIKLKDQDLGAYLVQKGLAGVLRHRSDDSNRSSNYDELLLAETKAQEAKLGIHSGKPKQVSKATEASENAARARSFITHWQRSGRVSCVVEYVNSGARLRLYIPKENCKLTLVLAGIRCPRTARNESDTSEPFGAEALAYTTRHAMQRNVEIEIEGVDKAGGFIGTLWLSKDQSLAEELLLHGLASIHDYSAEQSPHGNRLYAAERRAQSENRGMWADFDAQKAEENRAREEKEAASRKAQEDLARNVTDADAKGLKRRIEFLDVVVSELTSPSTMFIQIAKPSKIAELETLMAELSVSQMPAQPDFTPKVGQLVSACYTAGDEWHRAKIRKIIPGKKEYEVFYVDFGNTEVLGGDRIRPLASKFTNLEPQAHEAQLAFLHLPSDSFATDYVSDTFAEMRRLVEGRQLVANVEARPAGSAMQLTLYDPALGRPVLEKSVNGELASAGFAVADKRALASLHNAQAAAKMEDLVNQARVARRGMWEYGDITADE</sequence>
<dbReference type="InterPro" id="IPR021771">
    <property type="entry name" value="Triacylglycerol_lipase_N"/>
</dbReference>
<dbReference type="GO" id="GO:0006402">
    <property type="term" value="P:mRNA catabolic process"/>
    <property type="evidence" value="ECO:0007669"/>
    <property type="project" value="TreeGrafter"/>
</dbReference>
<dbReference type="Pfam" id="PF00567">
    <property type="entry name" value="TUDOR"/>
    <property type="match status" value="1"/>
</dbReference>
<dbReference type="Gene3D" id="3.40.1090.10">
    <property type="entry name" value="Cytosolic phospholipase A2 catalytic domain"/>
    <property type="match status" value="2"/>
</dbReference>
<dbReference type="OrthoDB" id="10023235at2759"/>
<evidence type="ECO:0000256" key="1">
    <source>
        <dbReference type="ARBA" id="ARBA00023098"/>
    </source>
</evidence>
<dbReference type="PROSITE" id="PS50830">
    <property type="entry name" value="TNASE_3"/>
    <property type="match status" value="3"/>
</dbReference>
<reference evidence="8" key="1">
    <citation type="submission" date="2022-07" db="EMBL/GenBank/DDBJ databases">
        <title>Phylogenomic reconstructions and comparative analyses of Kickxellomycotina fungi.</title>
        <authorList>
            <person name="Reynolds N.K."/>
            <person name="Stajich J.E."/>
            <person name="Barry K."/>
            <person name="Grigoriev I.V."/>
            <person name="Crous P."/>
            <person name="Smith M.E."/>
        </authorList>
    </citation>
    <scope>NUCLEOTIDE SEQUENCE</scope>
    <source>
        <strain evidence="8">NRRL 3115</strain>
    </source>
</reference>
<keyword evidence="4" id="KW-0812">Transmembrane</keyword>
<dbReference type="Pfam" id="PF01734">
    <property type="entry name" value="Patatin"/>
    <property type="match status" value="1"/>
</dbReference>
<dbReference type="GO" id="GO:0005634">
    <property type="term" value="C:nucleus"/>
    <property type="evidence" value="ECO:0007669"/>
    <property type="project" value="TreeGrafter"/>
</dbReference>
<evidence type="ECO:0000259" key="5">
    <source>
        <dbReference type="PROSITE" id="PS50304"/>
    </source>
</evidence>
<dbReference type="InterPro" id="IPR002999">
    <property type="entry name" value="Tudor"/>
</dbReference>
<dbReference type="SMART" id="SM00318">
    <property type="entry name" value="SNc"/>
    <property type="match status" value="4"/>
</dbReference>
<evidence type="ECO:0000259" key="6">
    <source>
        <dbReference type="PROSITE" id="PS50830"/>
    </source>
</evidence>
<evidence type="ECO:0000313" key="9">
    <source>
        <dbReference type="Proteomes" id="UP001151518"/>
    </source>
</evidence>
<dbReference type="SUPFAM" id="SSF52151">
    <property type="entry name" value="FabD/lysophospholipase-like"/>
    <property type="match status" value="1"/>
</dbReference>
<protein>
    <recommendedName>
        <fullName evidence="10">Micrococcal nuclease</fullName>
    </recommendedName>
</protein>
<feature type="domain" description="PNPLA" evidence="7">
    <location>
        <begin position="433"/>
        <end position="626"/>
    </location>
</feature>
<feature type="active site" description="Nucleophile" evidence="2">
    <location>
        <position position="466"/>
    </location>
</feature>
<dbReference type="CDD" id="cd07232">
    <property type="entry name" value="Pat_PLPL"/>
    <property type="match status" value="1"/>
</dbReference>
<dbReference type="GO" id="GO:0006641">
    <property type="term" value="P:triglyceride metabolic process"/>
    <property type="evidence" value="ECO:0007669"/>
    <property type="project" value="UniProtKB-ARBA"/>
</dbReference>
<dbReference type="Gene3D" id="2.30.30.140">
    <property type="match status" value="1"/>
</dbReference>
<comment type="caution">
    <text evidence="8">The sequence shown here is derived from an EMBL/GenBank/DDBJ whole genome shotgun (WGS) entry which is preliminary data.</text>
</comment>
<dbReference type="InterPro" id="IPR035437">
    <property type="entry name" value="SNase_OB-fold_sf"/>
</dbReference>
<dbReference type="PROSITE" id="PS51635">
    <property type="entry name" value="PNPLA"/>
    <property type="match status" value="1"/>
</dbReference>
<organism evidence="8 9">
    <name type="scientific">Coemansia spiralis</name>
    <dbReference type="NCBI Taxonomy" id="417178"/>
    <lineage>
        <taxon>Eukaryota</taxon>
        <taxon>Fungi</taxon>
        <taxon>Fungi incertae sedis</taxon>
        <taxon>Zoopagomycota</taxon>
        <taxon>Kickxellomycotina</taxon>
        <taxon>Kickxellomycetes</taxon>
        <taxon>Kickxellales</taxon>
        <taxon>Kickxellaceae</taxon>
        <taxon>Coemansia</taxon>
    </lineage>
</organism>
<dbReference type="Proteomes" id="UP001151518">
    <property type="component" value="Unassembled WGS sequence"/>
</dbReference>
<feature type="domain" description="TNase-like" evidence="6">
    <location>
        <begin position="1245"/>
        <end position="1546"/>
    </location>
</feature>
<feature type="region of interest" description="Disordered" evidence="3">
    <location>
        <begin position="156"/>
        <end position="188"/>
    </location>
</feature>
<dbReference type="SUPFAM" id="SSF63748">
    <property type="entry name" value="Tudor/PWWP/MBT"/>
    <property type="match status" value="1"/>
</dbReference>
<keyword evidence="1 2" id="KW-0443">Lipid metabolism</keyword>
<dbReference type="Pfam" id="PF11815">
    <property type="entry name" value="DUF3336"/>
    <property type="match status" value="1"/>
</dbReference>
<keyword evidence="2" id="KW-0442">Lipid degradation</keyword>
<dbReference type="SMART" id="SM00333">
    <property type="entry name" value="TUDOR"/>
    <property type="match status" value="1"/>
</dbReference>
<feature type="domain" description="TNase-like" evidence="6">
    <location>
        <begin position="1088"/>
        <end position="1233"/>
    </location>
</feature>
<dbReference type="GO" id="GO:0005829">
    <property type="term" value="C:cytosol"/>
    <property type="evidence" value="ECO:0007669"/>
    <property type="project" value="TreeGrafter"/>
</dbReference>
<keyword evidence="2" id="KW-0378">Hydrolase</keyword>
<evidence type="ECO:0000259" key="7">
    <source>
        <dbReference type="PROSITE" id="PS51635"/>
    </source>
</evidence>
<comment type="caution">
    <text evidence="2">Lacks conserved residue(s) required for the propagation of feature annotation.</text>
</comment>
<feature type="compositionally biased region" description="Low complexity" evidence="3">
    <location>
        <begin position="164"/>
        <end position="183"/>
    </location>
</feature>
<dbReference type="FunFam" id="2.30.30.140:FF:000018">
    <property type="entry name" value="Serine/threonine-protein kinase 31"/>
    <property type="match status" value="1"/>
</dbReference>
<feature type="short sequence motif" description="GXSXG" evidence="2">
    <location>
        <begin position="464"/>
        <end position="468"/>
    </location>
</feature>
<feature type="domain" description="Tudor" evidence="5">
    <location>
        <begin position="1636"/>
        <end position="1696"/>
    </location>
</feature>
<feature type="active site" description="Proton acceptor" evidence="2">
    <location>
        <position position="613"/>
    </location>
</feature>
<dbReference type="GO" id="GO:0016042">
    <property type="term" value="P:lipid catabolic process"/>
    <property type="evidence" value="ECO:0007669"/>
    <property type="project" value="UniProtKB-UniRule"/>
</dbReference>
<dbReference type="EMBL" id="JANBTW010000021">
    <property type="protein sequence ID" value="KAJ2678377.1"/>
    <property type="molecule type" value="Genomic_DNA"/>
</dbReference>
<dbReference type="GO" id="GO:0004806">
    <property type="term" value="F:triacylglycerol lipase activity"/>
    <property type="evidence" value="ECO:0007669"/>
    <property type="project" value="InterPro"/>
</dbReference>
<keyword evidence="4" id="KW-0472">Membrane</keyword>
<evidence type="ECO:0000256" key="2">
    <source>
        <dbReference type="PROSITE-ProRule" id="PRU01161"/>
    </source>
</evidence>
<accession>A0A9W8GA75</accession>
<dbReference type="PANTHER" id="PTHR12302">
    <property type="entry name" value="EBNA2 BINDING PROTEIN P100"/>
    <property type="match status" value="1"/>
</dbReference>
<dbReference type="FunFam" id="2.40.50.90:FF:000002">
    <property type="entry name" value="Staphylococcal nuclease domain-containing protein"/>
    <property type="match status" value="1"/>
</dbReference>
<feature type="transmembrane region" description="Helical" evidence="4">
    <location>
        <begin position="230"/>
        <end position="252"/>
    </location>
</feature>
<dbReference type="GO" id="GO:0003723">
    <property type="term" value="F:RNA binding"/>
    <property type="evidence" value="ECO:0007669"/>
    <property type="project" value="TreeGrafter"/>
</dbReference>